<comment type="caution">
    <text evidence="3">The sequence shown here is derived from an EMBL/GenBank/DDBJ whole genome shotgun (WGS) entry which is preliminary data.</text>
</comment>
<evidence type="ECO:0000256" key="1">
    <source>
        <dbReference type="SAM" id="MobiDB-lite"/>
    </source>
</evidence>
<feature type="region of interest" description="Disordered" evidence="1">
    <location>
        <begin position="74"/>
        <end position="96"/>
    </location>
</feature>
<feature type="region of interest" description="Disordered" evidence="1">
    <location>
        <begin position="138"/>
        <end position="168"/>
    </location>
</feature>
<dbReference type="EMBL" id="CAMAPF010000447">
    <property type="protein sequence ID" value="CAH9117538.1"/>
    <property type="molecule type" value="Genomic_DNA"/>
</dbReference>
<gene>
    <name evidence="2" type="ORF">CEPIT_LOCUS21923</name>
    <name evidence="3" type="ORF">CEPIT_LOCUS25635</name>
</gene>
<keyword evidence="4" id="KW-1185">Reference proteome</keyword>
<reference evidence="3" key="1">
    <citation type="submission" date="2022-07" db="EMBL/GenBank/DDBJ databases">
        <authorList>
            <person name="Macas J."/>
            <person name="Novak P."/>
            <person name="Neumann P."/>
        </authorList>
    </citation>
    <scope>NUCLEOTIDE SEQUENCE</scope>
</reference>
<organism evidence="3 4">
    <name type="scientific">Cuscuta epithymum</name>
    <dbReference type="NCBI Taxonomy" id="186058"/>
    <lineage>
        <taxon>Eukaryota</taxon>
        <taxon>Viridiplantae</taxon>
        <taxon>Streptophyta</taxon>
        <taxon>Embryophyta</taxon>
        <taxon>Tracheophyta</taxon>
        <taxon>Spermatophyta</taxon>
        <taxon>Magnoliopsida</taxon>
        <taxon>eudicotyledons</taxon>
        <taxon>Gunneridae</taxon>
        <taxon>Pentapetalae</taxon>
        <taxon>asterids</taxon>
        <taxon>lamiids</taxon>
        <taxon>Solanales</taxon>
        <taxon>Convolvulaceae</taxon>
        <taxon>Cuscuteae</taxon>
        <taxon>Cuscuta</taxon>
        <taxon>Cuscuta subgen. Cuscuta</taxon>
    </lineage>
</organism>
<evidence type="ECO:0000313" key="2">
    <source>
        <dbReference type="EMBL" id="CAH9117538.1"/>
    </source>
</evidence>
<proteinExistence type="predicted"/>
<name>A0AAV0EIH0_9ASTE</name>
<evidence type="ECO:0000313" key="3">
    <source>
        <dbReference type="EMBL" id="CAH9123969.1"/>
    </source>
</evidence>
<accession>A0AAV0EIH0</accession>
<dbReference type="AlphaFoldDB" id="A0AAV0EIH0"/>
<evidence type="ECO:0000313" key="4">
    <source>
        <dbReference type="Proteomes" id="UP001152523"/>
    </source>
</evidence>
<protein>
    <submittedName>
        <fullName evidence="3">Uncharacterized protein</fullName>
    </submittedName>
</protein>
<dbReference type="Proteomes" id="UP001152523">
    <property type="component" value="Unassembled WGS sequence"/>
</dbReference>
<dbReference type="EMBL" id="CAMAPF010000933">
    <property type="protein sequence ID" value="CAH9123969.1"/>
    <property type="molecule type" value="Genomic_DNA"/>
</dbReference>
<sequence>MVIVQAIAYRRTWPRNKRGGRRQDLTCPASGHVTAPDLILQGWSVINGRLGSPRRDERSRVQFLHLRHSDNRRLKFASPPIPPPQSQRRPAPGCSAASPVAIADRRLEPGPGLASSWSPRLLELGLKHLPLMATTSSRCKASSPNLAGGRSTWHETASVPASPLPLSDDDDQRYYQQRSEQATFEHEDRQCSMMEGVGGHFLLTDGHHLPLSPPFPAAEKVGRILRLSLPCRDHNFHRQELTRMCGLHLGW</sequence>